<keyword evidence="7" id="KW-0191">Covalent protein-RNA linkage</keyword>
<dbReference type="PRINTS" id="PR00918">
    <property type="entry name" value="CALICVIRUSNS"/>
</dbReference>
<evidence type="ECO:0000256" key="19">
    <source>
        <dbReference type="ARBA" id="ARBA00022806"/>
    </source>
</evidence>
<keyword evidence="13" id="KW-0548">Nucleotidyltransferase</keyword>
<dbReference type="SUPFAM" id="SSF50494">
    <property type="entry name" value="Trypsin-like serine proteases"/>
    <property type="match status" value="1"/>
</dbReference>
<reference evidence="35" key="1">
    <citation type="journal article" date="2015" name="J. Gen. Virol.">
        <title>Genetic characterization of a novel picornavirus detected in Miniopterus schreibersii bats.</title>
        <authorList>
            <person name="Kemenesi G."/>
            <person name="Zhang D."/>
            <person name="Marton S."/>
            <person name="Dallos B."/>
            <person name="Gorfol T."/>
            <person name="Estok P."/>
            <person name="Boldogh S."/>
            <person name="Kurucz K."/>
            <person name="Oldal M."/>
            <person name="Kutas A."/>
            <person name="Banyai K."/>
            <person name="Jakab F."/>
        </authorList>
    </citation>
    <scope>NUCLEOTIDE SEQUENCE</scope>
    <source>
        <strain evidence="35">BatPV/V8/13/Hun</strain>
    </source>
</reference>
<evidence type="ECO:0000256" key="7">
    <source>
        <dbReference type="ARBA" id="ARBA00022520"/>
    </source>
</evidence>
<dbReference type="InterPro" id="IPR004004">
    <property type="entry name" value="Helic/Pol/Pept_Calicivir-typ"/>
</dbReference>
<dbReference type="InterPro" id="IPR009003">
    <property type="entry name" value="Peptidase_S1_PA"/>
</dbReference>
<keyword evidence="29" id="KW-0449">Lipoprotein</keyword>
<dbReference type="SUPFAM" id="SSF88633">
    <property type="entry name" value="Positive stranded ssRNA viruses"/>
    <property type="match status" value="2"/>
</dbReference>
<dbReference type="Pfam" id="PF00073">
    <property type="entry name" value="Rhv"/>
    <property type="match status" value="2"/>
</dbReference>
<dbReference type="EMBL" id="KP054274">
    <property type="protein sequence ID" value="AJC98115.1"/>
    <property type="molecule type" value="Genomic_RNA"/>
</dbReference>
<dbReference type="InterPro" id="IPR000605">
    <property type="entry name" value="Helicase_SF3_ssDNA/RNA_vir"/>
</dbReference>
<evidence type="ECO:0000256" key="12">
    <source>
        <dbReference type="ARBA" id="ARBA00022679"/>
    </source>
</evidence>
<dbReference type="InterPro" id="IPR029053">
    <property type="entry name" value="Viral_coat"/>
</dbReference>
<keyword evidence="6" id="KW-1036">Host cytoplasmic vesicle</keyword>
<evidence type="ECO:0000256" key="9">
    <source>
        <dbReference type="ARBA" id="ARBA00022561"/>
    </source>
</evidence>
<accession>A0A0B4UEW0</accession>
<evidence type="ECO:0000256" key="31">
    <source>
        <dbReference type="ARBA" id="ARBA00023303"/>
    </source>
</evidence>
<dbReference type="GO" id="GO:0006508">
    <property type="term" value="P:proteolysis"/>
    <property type="evidence" value="ECO:0007669"/>
    <property type="project" value="UniProtKB-KW"/>
</dbReference>
<keyword evidence="31" id="KW-0407">Ion channel</keyword>
<feature type="non-terminal residue" evidence="35">
    <location>
        <position position="1"/>
    </location>
</feature>
<name>A0A0B4UEW0_9PICO</name>
<dbReference type="PROSITE" id="PS51218">
    <property type="entry name" value="SF3_HELICASE_2"/>
    <property type="match status" value="1"/>
</dbReference>
<dbReference type="Pfam" id="PF22663">
    <property type="entry name" value="Rhv_5"/>
    <property type="match status" value="1"/>
</dbReference>
<keyword evidence="9" id="KW-0167">Capsid protein</keyword>
<dbReference type="InterPro" id="IPR001676">
    <property type="entry name" value="Picornavirus_capsid"/>
</dbReference>
<evidence type="ECO:0000256" key="25">
    <source>
        <dbReference type="ARBA" id="ARBA00023039"/>
    </source>
</evidence>
<evidence type="ECO:0000256" key="22">
    <source>
        <dbReference type="ARBA" id="ARBA00022844"/>
    </source>
</evidence>
<dbReference type="PROSITE" id="PS50507">
    <property type="entry name" value="RDRP_SSRNA_POS"/>
    <property type="match status" value="1"/>
</dbReference>
<evidence type="ECO:0000256" key="30">
    <source>
        <dbReference type="ARBA" id="ARBA00023296"/>
    </source>
</evidence>
<keyword evidence="30" id="KW-1160">Virus entry into host cell</keyword>
<dbReference type="GO" id="GO:0005198">
    <property type="term" value="F:structural molecule activity"/>
    <property type="evidence" value="ECO:0007669"/>
    <property type="project" value="InterPro"/>
</dbReference>
<keyword evidence="12" id="KW-0808">Transferase</keyword>
<evidence type="ECO:0000256" key="26">
    <source>
        <dbReference type="ARBA" id="ARBA00023065"/>
    </source>
</evidence>
<protein>
    <recommendedName>
        <fullName evidence="3">Genome polyprotein</fullName>
    </recommendedName>
</protein>
<evidence type="ECO:0000259" key="33">
    <source>
        <dbReference type="PROSITE" id="PS51218"/>
    </source>
</evidence>
<dbReference type="InterPro" id="IPR043504">
    <property type="entry name" value="Peptidase_S1_PA_chymotrypsin"/>
</dbReference>
<dbReference type="GO" id="GO:0003723">
    <property type="term" value="F:RNA binding"/>
    <property type="evidence" value="ECO:0007669"/>
    <property type="project" value="InterPro"/>
</dbReference>
<keyword evidence="22" id="KW-0946">Virion</keyword>
<keyword evidence="8" id="KW-0597">Phosphoprotein</keyword>
<dbReference type="GO" id="GO:0044162">
    <property type="term" value="C:host cell cytoplasmic vesicle membrane"/>
    <property type="evidence" value="ECO:0007669"/>
    <property type="project" value="UniProtKB-SubCell"/>
</dbReference>
<evidence type="ECO:0000256" key="16">
    <source>
        <dbReference type="ARBA" id="ARBA00022741"/>
    </source>
</evidence>
<keyword evidence="23" id="KW-1043">Host membrane</keyword>
<keyword evidence="18" id="KW-1161">Viral attachment to host cell</keyword>
<evidence type="ECO:0000259" key="34">
    <source>
        <dbReference type="PROSITE" id="PS51874"/>
    </source>
</evidence>
<keyword evidence="19" id="KW-0347">Helicase</keyword>
<dbReference type="GO" id="GO:0003724">
    <property type="term" value="F:RNA helicase activity"/>
    <property type="evidence" value="ECO:0007669"/>
    <property type="project" value="InterPro"/>
</dbReference>
<feature type="domain" description="SF3 helicase" evidence="33">
    <location>
        <begin position="1255"/>
        <end position="1416"/>
    </location>
</feature>
<evidence type="ECO:0000259" key="32">
    <source>
        <dbReference type="PROSITE" id="PS50507"/>
    </source>
</evidence>
<dbReference type="GO" id="GO:0015267">
    <property type="term" value="F:channel activity"/>
    <property type="evidence" value="ECO:0007669"/>
    <property type="project" value="UniProtKB-KW"/>
</dbReference>
<keyword evidence="25" id="KW-1182">Viral ion channel</keyword>
<evidence type="ECO:0000256" key="3">
    <source>
        <dbReference type="ARBA" id="ARBA00020107"/>
    </source>
</evidence>
<evidence type="ECO:0000256" key="18">
    <source>
        <dbReference type="ARBA" id="ARBA00022804"/>
    </source>
</evidence>
<evidence type="ECO:0000256" key="10">
    <source>
        <dbReference type="ARBA" id="ARBA00022581"/>
    </source>
</evidence>
<keyword evidence="11" id="KW-0645">Protease</keyword>
<evidence type="ECO:0000256" key="13">
    <source>
        <dbReference type="ARBA" id="ARBA00022695"/>
    </source>
</evidence>
<sequence>MVTIYEYNMASQNCHCCFNSVLSRCSGSYSPAMSEKLDTPPPLPPKNKHKFHLPCLGTGASFALDEKFEESRIIPSNSGKVVSLVSFEIPKYDLKDEGGNSSKPSSSSNNNEGVVVNNYYANNYYGSIDATGTAVGTGGGPESTLGSLISSAGSLAGSLLMDQDTEETTNLPDRIMTEKVSNTAINTQSAVGRLIAYSHFDSGNSPVSCSDQPTLSQPGNERFYTTNLVTWTKTQAPYEIVTFTPARELAKMGNLYASTQSQHFLEKCGWRVQVQCNTSQFHSGSLLVFMAPEFPKFHSDSNNNGEDHRSWFTVPELDWFRANGNPVDPKLYYWYAHTKEQWPLYPHQILNCRTGSSVSLEVPYVGVTPTSHRPQHNGWTLVVAVLTPLDYAQGAATQIQITASFCPVNPVWNGLRHYGLSNQAPVPVTVRENDGQFLTTIPDRTVPAYGLVKGPSDYMPGEITDLVEIGQIPTFVSYAKQASDTPAPYFEVLSTGAAYDLVFEANVILTDKILLRTAAAATALNFTQYSGSTIYRFMFAGTAMHKVKFLISYSPPGAGKPTNLEAASQGTYAVWDVGLNSTFEFTIPFISPSERRFTFNGNTTELDVDGWLQVYQLTSLTYPANSPASAKVVVSFAFGPDFSLHNPVTPMLNEGTTNAEEGAPDVQPPSADFAATTLDVPKFSQSSVGFFYDRAFYSGSMTARGLGNDGGMGISNVMLLTPHFTNGTNQVLYRENSSWGAYTKFCYGFLAACPFTYYKCDLEVTIVPRVGFGAMTYNVHWFPSGAHLPNSAFAEHSQQKVYRGLLSTQPTASNSGFKPVSFTVPYTSPLSYLAVDYDGWNAFSDRKYGIAPANNFGAIVITMEGGNPEQTRFSVYLRFKNMRAFCPRPYRMALRTINSRFRPRTTEGPPPPHKLELIDCPPVHTDFPEDFGLDTSDDEEDYNSLEDHSDILLGGDIEENPGPDSLMDAVLKDLTQEAANLPPEEAKGFKQTLKNVRETAGKFAKKLKPKKPDSPKIDKEAECAFLAFLEAEDPLDTMAKGWSAIQEIQHLWASVKRLFRDAGFWFDLCCMLLKYVISTLIWILNPTTSVTLGLAAMAAIDLVSMKGLKTKIIDYLEPRLGPPPDIPDGLFDEPPSVLNKVRGAFGLNDQMDLKDEAGENVVKHVQTANHTFNFLKNLEWISNTVKKLFDWLASWFKKPEATKQQVLEDKMKLFAPAVDEIQAYRAGETNVFPETSSNLIKEIFALATETGRTGLANLASKFMIARTNNSPRMEPVVVVLRGKPGTGKSVASHVLAQAISKQLTGRQSVYSFPPDCDHLDGYTGQYCVVMDDLGQNPDGEDFSTFCQMVSTTNYIPPMANLEDKGRPFCSNVIIATTNLSVFSPVTVADPAAVDRRIFLDLDVVPGSACIINGKLDLEAALEPIGPAIGPFRQDCELLHTAGLSFIDRRTRTHYSLLEIFQLVEERIKTKTAVKKNLMNLVFEGPNDPPSFEDFILRMNLATAERDIIMREMRDLKQSVHEGKELQMQFYSLVLVIGGLAGLCYAIFNLTQIACEYFMPDTPPEKEEVERAPFLEPAQTQGAYDGKVNKKPIATKKLQLQGPGTPDFEKFLACHMVTSIHFNFEGQPSPSSQSALLLYERCFMVNTHTWEKDWQSFEIRGVAYTRDSCDWIDLYKEGVRTDATVVRLPKGQMFKNNINKFISADMTFPQKNTPITAVNCQNGTLFYSGHIIRSPQTCEIIRGLSSSMFIYSAQTYPGYCGSAITSTVKGKKVVLGMHSAGNSGTAGGIFITQQDLRRVKQYFDTKDTEQPEEKLADEGFLTELPEGPMIHVPRKTKLKKSPAYPFFKPAAGPAVLSQNDPRLDEGVDFDKQVFSKHSANQKHYPDAFRRMMEWYADVVFTYLGKDNGPLSIKDAIKGIDYLDAMDPNTSPGLPYSAAGIPRTDLIDFDTGEIISCALSCEYNKYVDGDFSDHVFQTFLKDEIRSEEKIKAGKTRIVDVPSLAHVLIGRVLLGKFCSKFQASPGTVLGSAIGCNPDSDWTGFAHQLMERTWCYDIDYSNFDSTHGTGMFELLIDCFFTERNGFSPKVAPYLRSLAVSKHAWMDKRYQIEGGLPSGCSATSVLNTIMNNVIIRGLLSLTYQNFHPEDVVVLAYGDDLLVASDYILDFNRVRQVAAEHTLYKLTTANKAPDFPETSTLLNCIFLKRRFVLHSTRNFIWRPVMDRTNLETMLSFYKPNTLSEKLLSVAQLAFHSGYQVYEELFKPFKDLQMRVPSWYLLEHEWEHNFD</sequence>
<keyword evidence="28" id="KW-1035">Host cytoplasm</keyword>
<dbReference type="InterPro" id="IPR001205">
    <property type="entry name" value="RNA-dir_pol_C"/>
</dbReference>
<dbReference type="InterPro" id="IPR043128">
    <property type="entry name" value="Rev_trsase/Diguanyl_cyclase"/>
</dbReference>
<evidence type="ECO:0000256" key="14">
    <source>
        <dbReference type="ARBA" id="ARBA00022706"/>
    </source>
</evidence>
<dbReference type="GO" id="GO:0003968">
    <property type="term" value="F:RNA-directed RNA polymerase activity"/>
    <property type="evidence" value="ECO:0007669"/>
    <property type="project" value="UniProtKB-KW"/>
</dbReference>
<dbReference type="Pfam" id="PF00680">
    <property type="entry name" value="RdRP_1"/>
    <property type="match status" value="1"/>
</dbReference>
<keyword evidence="14" id="KW-1143">T=pseudo3 icosahedral capsid protein</keyword>
<dbReference type="GO" id="GO:0039618">
    <property type="term" value="C:T=pseudo3 icosahedral viral capsid"/>
    <property type="evidence" value="ECO:0007669"/>
    <property type="project" value="UniProtKB-KW"/>
</dbReference>
<dbReference type="CDD" id="cd23227">
    <property type="entry name" value="Mischivirus_RdRp"/>
    <property type="match status" value="1"/>
</dbReference>
<keyword evidence="20" id="KW-0788">Thiol protease</keyword>
<dbReference type="GO" id="GO:0046718">
    <property type="term" value="P:symbiont entry into host cell"/>
    <property type="evidence" value="ECO:0007669"/>
    <property type="project" value="UniProtKB-KW"/>
</dbReference>
<dbReference type="GO" id="GO:0039694">
    <property type="term" value="P:viral RNA genome replication"/>
    <property type="evidence" value="ECO:0007669"/>
    <property type="project" value="InterPro"/>
</dbReference>
<keyword evidence="24" id="KW-0693">Viral RNA replication</keyword>
<dbReference type="Pfam" id="PF00548">
    <property type="entry name" value="Peptidase_C3"/>
    <property type="match status" value="1"/>
</dbReference>
<dbReference type="Gene3D" id="2.60.120.20">
    <property type="match status" value="3"/>
</dbReference>
<feature type="domain" description="Peptidase C3" evidence="34">
    <location>
        <begin position="1602"/>
        <end position="1795"/>
    </location>
</feature>
<keyword evidence="10" id="KW-0945">Host-virus interaction</keyword>
<dbReference type="InterPro" id="IPR044067">
    <property type="entry name" value="PCV_3C_PRO"/>
</dbReference>
<dbReference type="PROSITE" id="PS51874">
    <property type="entry name" value="PCV_3C_PRO"/>
    <property type="match status" value="1"/>
</dbReference>
<evidence type="ECO:0000256" key="24">
    <source>
        <dbReference type="ARBA" id="ARBA00022953"/>
    </source>
</evidence>
<dbReference type="SUPFAM" id="SSF52540">
    <property type="entry name" value="P-loop containing nucleoside triphosphate hydrolases"/>
    <property type="match status" value="1"/>
</dbReference>
<dbReference type="InterPro" id="IPR059138">
    <property type="entry name" value="Pico_VP1"/>
</dbReference>
<keyword evidence="4" id="KW-0813">Transport</keyword>
<comment type="subcellular location">
    <subcellularLocation>
        <location evidence="1">Host cytoplasmic vesicle membrane</location>
        <topology evidence="1">Peripheral membrane protein</topology>
        <orientation evidence="1">Cytoplasmic side</orientation>
    </subcellularLocation>
    <subcellularLocation>
        <location evidence="2">Virion</location>
    </subcellularLocation>
</comment>
<organism evidence="35">
    <name type="scientific">Bat picornavirus</name>
    <dbReference type="NCBI Taxonomy" id="1281456"/>
    <lineage>
        <taxon>Viruses</taxon>
        <taxon>Riboviria</taxon>
        <taxon>Orthornavirae</taxon>
        <taxon>Pisuviricota</taxon>
        <taxon>Pisoniviricetes</taxon>
        <taxon>Picornavirales</taxon>
        <taxon>Picornaviridae</taxon>
        <taxon>Paavivirinae</taxon>
        <taxon>Shanbavirus</taxon>
        <taxon>Shanbavirus aminfuli</taxon>
        <taxon>Shanbavirus A</taxon>
    </lineage>
</organism>
<keyword evidence="26" id="KW-0406">Ion transport</keyword>
<dbReference type="GO" id="GO:0019062">
    <property type="term" value="P:virion attachment to host cell"/>
    <property type="evidence" value="ECO:0007669"/>
    <property type="project" value="UniProtKB-KW"/>
</dbReference>
<dbReference type="GO" id="GO:0006351">
    <property type="term" value="P:DNA-templated transcription"/>
    <property type="evidence" value="ECO:0007669"/>
    <property type="project" value="InterPro"/>
</dbReference>
<evidence type="ECO:0000256" key="8">
    <source>
        <dbReference type="ARBA" id="ARBA00022553"/>
    </source>
</evidence>
<evidence type="ECO:0000256" key="21">
    <source>
        <dbReference type="ARBA" id="ARBA00022840"/>
    </source>
</evidence>
<proteinExistence type="predicted"/>
<evidence type="ECO:0000256" key="4">
    <source>
        <dbReference type="ARBA" id="ARBA00022448"/>
    </source>
</evidence>
<keyword evidence="17" id="KW-0378">Hydrolase</keyword>
<evidence type="ECO:0000256" key="5">
    <source>
        <dbReference type="ARBA" id="ARBA00022484"/>
    </source>
</evidence>
<evidence type="ECO:0000256" key="11">
    <source>
        <dbReference type="ARBA" id="ARBA00022670"/>
    </source>
</evidence>
<dbReference type="InterPro" id="IPR033703">
    <property type="entry name" value="Rhv-like"/>
</dbReference>
<dbReference type="Gene3D" id="3.30.70.270">
    <property type="match status" value="2"/>
</dbReference>
<keyword evidence="27" id="KW-0472">Membrane</keyword>
<dbReference type="InterPro" id="IPR043502">
    <property type="entry name" value="DNA/RNA_pol_sf"/>
</dbReference>
<evidence type="ECO:0000256" key="28">
    <source>
        <dbReference type="ARBA" id="ARBA00023200"/>
    </source>
</evidence>
<dbReference type="Pfam" id="PF00910">
    <property type="entry name" value="RNA_helicase"/>
    <property type="match status" value="1"/>
</dbReference>
<keyword evidence="16" id="KW-0547">Nucleotide-binding</keyword>
<feature type="domain" description="RdRp catalytic" evidence="32">
    <location>
        <begin position="2049"/>
        <end position="2167"/>
    </location>
</feature>
<evidence type="ECO:0000313" key="35">
    <source>
        <dbReference type="EMBL" id="AJC98115.1"/>
    </source>
</evidence>
<evidence type="ECO:0000256" key="29">
    <source>
        <dbReference type="ARBA" id="ARBA00023288"/>
    </source>
</evidence>
<dbReference type="Gene3D" id="1.20.960.20">
    <property type="match status" value="1"/>
</dbReference>
<dbReference type="GO" id="GO:0004197">
    <property type="term" value="F:cysteine-type endopeptidase activity"/>
    <property type="evidence" value="ECO:0007669"/>
    <property type="project" value="InterPro"/>
</dbReference>
<dbReference type="InterPro" id="IPR027417">
    <property type="entry name" value="P-loop_NTPase"/>
</dbReference>
<evidence type="ECO:0000256" key="15">
    <source>
        <dbReference type="ARBA" id="ARBA00022707"/>
    </source>
</evidence>
<evidence type="ECO:0000256" key="6">
    <source>
        <dbReference type="ARBA" id="ARBA00022488"/>
    </source>
</evidence>
<keyword evidence="15" id="KW-0519">Myristate</keyword>
<dbReference type="InterPro" id="IPR000199">
    <property type="entry name" value="Peptidase_C3A/C3B_picornavir"/>
</dbReference>
<dbReference type="Gene3D" id="2.40.10.10">
    <property type="entry name" value="Trypsin-like serine proteases"/>
    <property type="match status" value="1"/>
</dbReference>
<dbReference type="InterPro" id="IPR014759">
    <property type="entry name" value="Helicase_SF3_ssRNA_vir"/>
</dbReference>
<evidence type="ECO:0000256" key="20">
    <source>
        <dbReference type="ARBA" id="ARBA00022807"/>
    </source>
</evidence>
<keyword evidence="21" id="KW-0067">ATP-binding</keyword>
<dbReference type="InterPro" id="IPR007094">
    <property type="entry name" value="RNA-dir_pol_PSvirus"/>
</dbReference>
<dbReference type="SUPFAM" id="SSF56672">
    <property type="entry name" value="DNA/RNA polymerases"/>
    <property type="match status" value="1"/>
</dbReference>
<evidence type="ECO:0000256" key="1">
    <source>
        <dbReference type="ARBA" id="ARBA00004295"/>
    </source>
</evidence>
<dbReference type="CDD" id="cd00205">
    <property type="entry name" value="rhv_like"/>
    <property type="match status" value="3"/>
</dbReference>
<keyword evidence="5" id="KW-0696">RNA-directed RNA polymerase</keyword>
<dbReference type="GO" id="GO:0005524">
    <property type="term" value="F:ATP binding"/>
    <property type="evidence" value="ECO:0007669"/>
    <property type="project" value="UniProtKB-KW"/>
</dbReference>
<dbReference type="GO" id="GO:0034220">
    <property type="term" value="P:monoatomic ion transmembrane transport"/>
    <property type="evidence" value="ECO:0007669"/>
    <property type="project" value="UniProtKB-KW"/>
</dbReference>
<evidence type="ECO:0000256" key="17">
    <source>
        <dbReference type="ARBA" id="ARBA00022801"/>
    </source>
</evidence>
<evidence type="ECO:0000256" key="23">
    <source>
        <dbReference type="ARBA" id="ARBA00022870"/>
    </source>
</evidence>
<evidence type="ECO:0000256" key="27">
    <source>
        <dbReference type="ARBA" id="ARBA00023136"/>
    </source>
</evidence>
<evidence type="ECO:0000256" key="2">
    <source>
        <dbReference type="ARBA" id="ARBA00004328"/>
    </source>
</evidence>